<dbReference type="Proteomes" id="UP000299102">
    <property type="component" value="Unassembled WGS sequence"/>
</dbReference>
<comment type="caution">
    <text evidence="2">The sequence shown here is derived from an EMBL/GenBank/DDBJ whole genome shotgun (WGS) entry which is preliminary data.</text>
</comment>
<proteinExistence type="predicted"/>
<gene>
    <name evidence="2" type="ORF">EVAR_16137_1</name>
</gene>
<evidence type="ECO:0000313" key="3">
    <source>
        <dbReference type="Proteomes" id="UP000299102"/>
    </source>
</evidence>
<protein>
    <submittedName>
        <fullName evidence="2">Uncharacterized protein</fullName>
    </submittedName>
</protein>
<name>A0A4C1WDC1_EUMVA</name>
<dbReference type="AlphaFoldDB" id="A0A4C1WDC1"/>
<dbReference type="EMBL" id="BGZK01000525">
    <property type="protein sequence ID" value="GBP48469.1"/>
    <property type="molecule type" value="Genomic_DNA"/>
</dbReference>
<evidence type="ECO:0000256" key="1">
    <source>
        <dbReference type="SAM" id="MobiDB-lite"/>
    </source>
</evidence>
<feature type="compositionally biased region" description="Basic and acidic residues" evidence="1">
    <location>
        <begin position="138"/>
        <end position="151"/>
    </location>
</feature>
<reference evidence="2 3" key="1">
    <citation type="journal article" date="2019" name="Commun. Biol.">
        <title>The bagworm genome reveals a unique fibroin gene that provides high tensile strength.</title>
        <authorList>
            <person name="Kono N."/>
            <person name="Nakamura H."/>
            <person name="Ohtoshi R."/>
            <person name="Tomita M."/>
            <person name="Numata K."/>
            <person name="Arakawa K."/>
        </authorList>
    </citation>
    <scope>NUCLEOTIDE SEQUENCE [LARGE SCALE GENOMIC DNA]</scope>
</reference>
<feature type="region of interest" description="Disordered" evidence="1">
    <location>
        <begin position="135"/>
        <end position="159"/>
    </location>
</feature>
<sequence length="159" mass="18537">MYRRFFHAKTDVPQRVLCVDRPQQRQRRRRGSAHAVVGTQWPRRQTYKEQAAVSLFFLSLTKRDHCYGRDRGRRAAAEDTALERLLRAPERTARAALTPCETSRLIHKTCLTIRRSDDNLLSLWEALSDRRAQRHTSRARDVQCTKAEARRPAAARATR</sequence>
<organism evidence="2 3">
    <name type="scientific">Eumeta variegata</name>
    <name type="common">Bagworm moth</name>
    <name type="synonym">Eumeta japonica</name>
    <dbReference type="NCBI Taxonomy" id="151549"/>
    <lineage>
        <taxon>Eukaryota</taxon>
        <taxon>Metazoa</taxon>
        <taxon>Ecdysozoa</taxon>
        <taxon>Arthropoda</taxon>
        <taxon>Hexapoda</taxon>
        <taxon>Insecta</taxon>
        <taxon>Pterygota</taxon>
        <taxon>Neoptera</taxon>
        <taxon>Endopterygota</taxon>
        <taxon>Lepidoptera</taxon>
        <taxon>Glossata</taxon>
        <taxon>Ditrysia</taxon>
        <taxon>Tineoidea</taxon>
        <taxon>Psychidae</taxon>
        <taxon>Oiketicinae</taxon>
        <taxon>Eumeta</taxon>
    </lineage>
</organism>
<evidence type="ECO:0000313" key="2">
    <source>
        <dbReference type="EMBL" id="GBP48469.1"/>
    </source>
</evidence>
<accession>A0A4C1WDC1</accession>
<keyword evidence="3" id="KW-1185">Reference proteome</keyword>